<dbReference type="GO" id="GO:0016787">
    <property type="term" value="F:hydrolase activity"/>
    <property type="evidence" value="ECO:0007669"/>
    <property type="project" value="UniProtKB-KW"/>
</dbReference>
<dbReference type="PROSITE" id="PS00893">
    <property type="entry name" value="NUDIX_BOX"/>
    <property type="match status" value="1"/>
</dbReference>
<name>A0A420FWC9_9SPHI</name>
<dbReference type="InterPro" id="IPR020084">
    <property type="entry name" value="NUDIX_hydrolase_CS"/>
</dbReference>
<accession>A0A420FWC9</accession>
<keyword evidence="2" id="KW-0378">Hydrolase</keyword>
<evidence type="ECO:0000256" key="1">
    <source>
        <dbReference type="ARBA" id="ARBA00001946"/>
    </source>
</evidence>
<dbReference type="Gene3D" id="3.90.79.10">
    <property type="entry name" value="Nucleoside Triphosphate Pyrophosphohydrolase"/>
    <property type="match status" value="1"/>
</dbReference>
<evidence type="ECO:0000313" key="5">
    <source>
        <dbReference type="Proteomes" id="UP000286402"/>
    </source>
</evidence>
<comment type="caution">
    <text evidence="4">The sequence shown here is derived from an EMBL/GenBank/DDBJ whole genome shotgun (WGS) entry which is preliminary data.</text>
</comment>
<dbReference type="EMBL" id="MCAQ01000012">
    <property type="protein sequence ID" value="RKF37201.1"/>
    <property type="molecule type" value="Genomic_DNA"/>
</dbReference>
<dbReference type="InterPro" id="IPR015797">
    <property type="entry name" value="NUDIX_hydrolase-like_dom_sf"/>
</dbReference>
<comment type="cofactor">
    <cofactor evidence="1">
        <name>Mg(2+)</name>
        <dbReference type="ChEBI" id="CHEBI:18420"/>
    </cofactor>
</comment>
<dbReference type="Proteomes" id="UP000286402">
    <property type="component" value="Unassembled WGS sequence"/>
</dbReference>
<evidence type="ECO:0000256" key="2">
    <source>
        <dbReference type="ARBA" id="ARBA00022801"/>
    </source>
</evidence>
<dbReference type="PANTHER" id="PTHR43046:SF2">
    <property type="entry name" value="8-OXO-DGTP DIPHOSPHATASE-RELATED"/>
    <property type="match status" value="1"/>
</dbReference>
<dbReference type="InterPro" id="IPR000086">
    <property type="entry name" value="NUDIX_hydrolase_dom"/>
</dbReference>
<dbReference type="PANTHER" id="PTHR43046">
    <property type="entry name" value="GDP-MANNOSE MANNOSYL HYDROLASE"/>
    <property type="match status" value="1"/>
</dbReference>
<evidence type="ECO:0000259" key="3">
    <source>
        <dbReference type="PROSITE" id="PS51462"/>
    </source>
</evidence>
<organism evidence="4 5">
    <name type="scientific">Sphingobacterium siyangense</name>
    <dbReference type="NCBI Taxonomy" id="459529"/>
    <lineage>
        <taxon>Bacteria</taxon>
        <taxon>Pseudomonadati</taxon>
        <taxon>Bacteroidota</taxon>
        <taxon>Sphingobacteriia</taxon>
        <taxon>Sphingobacteriales</taxon>
        <taxon>Sphingobacteriaceae</taxon>
        <taxon>Sphingobacterium</taxon>
    </lineage>
</organism>
<sequence length="140" mass="16090">MNDMDKIVICSAVMLAPEGDLLMVRKKGSSYFQLPGGKVGPEESREQTLIRELKEELRYDVSSMEISFIGSHSTQAVNEVNTVVVGYIYLIKLAEQHAFEPYEELEEVLWISRADWQSYQWAHLASEFVLPKWLSGDFDR</sequence>
<dbReference type="Pfam" id="PF00293">
    <property type="entry name" value="NUDIX"/>
    <property type="match status" value="1"/>
</dbReference>
<dbReference type="AlphaFoldDB" id="A0A420FWC9"/>
<dbReference type="PROSITE" id="PS51462">
    <property type="entry name" value="NUDIX"/>
    <property type="match status" value="1"/>
</dbReference>
<gene>
    <name evidence="4" type="ORF">BCY89_06015</name>
</gene>
<dbReference type="SUPFAM" id="SSF55811">
    <property type="entry name" value="Nudix"/>
    <property type="match status" value="1"/>
</dbReference>
<keyword evidence="5" id="KW-1185">Reference proteome</keyword>
<proteinExistence type="predicted"/>
<protein>
    <recommendedName>
        <fullName evidence="3">Nudix hydrolase domain-containing protein</fullName>
    </recommendedName>
</protein>
<reference evidence="4 5" key="1">
    <citation type="submission" date="2016-07" db="EMBL/GenBank/DDBJ databases">
        <title>Genome analysis of Sphingobacterium siyangense T12B17.</title>
        <authorList>
            <person name="Xu D."/>
            <person name="Su Y."/>
            <person name="Zheng S."/>
        </authorList>
    </citation>
    <scope>NUCLEOTIDE SEQUENCE [LARGE SCALE GENOMIC DNA]</scope>
    <source>
        <strain evidence="4 5">T12B17</strain>
    </source>
</reference>
<feature type="domain" description="Nudix hydrolase" evidence="3">
    <location>
        <begin position="5"/>
        <end position="135"/>
    </location>
</feature>
<dbReference type="CDD" id="cd04690">
    <property type="entry name" value="NUDIX_Hydrolase"/>
    <property type="match status" value="1"/>
</dbReference>
<evidence type="ECO:0000313" key="4">
    <source>
        <dbReference type="EMBL" id="RKF37201.1"/>
    </source>
</evidence>